<name>A0AC58GRM7_DANRE</name>
<evidence type="ECO:0000313" key="1">
    <source>
        <dbReference type="Proteomes" id="UP000000437"/>
    </source>
</evidence>
<keyword evidence="1" id="KW-1185">Reference proteome</keyword>
<accession>A0AC58GRM7</accession>
<dbReference type="Proteomes" id="UP000000437">
    <property type="component" value="Chromosome 11"/>
</dbReference>
<dbReference type="RefSeq" id="XP_073772382.1">
    <property type="nucleotide sequence ID" value="XM_073916281.1"/>
</dbReference>
<reference evidence="2" key="1">
    <citation type="submission" date="2025-08" db="UniProtKB">
        <authorList>
            <consortium name="RefSeq"/>
        </authorList>
    </citation>
    <scope>IDENTIFICATION</scope>
    <source>
        <strain evidence="2">Tuebingen</strain>
        <tissue evidence="2">Fibroblasts and whole tissue</tissue>
    </source>
</reference>
<gene>
    <name evidence="2" type="primary">LOC141376514</name>
</gene>
<protein>
    <submittedName>
        <fullName evidence="2">Mediator of RNA polymerase II transcription subunit 26-like isoform X1</fullName>
    </submittedName>
</protein>
<proteinExistence type="predicted"/>
<organism evidence="1 2">
    <name type="scientific">Danio rerio</name>
    <name type="common">Zebrafish</name>
    <name type="synonym">Brachydanio rerio</name>
    <dbReference type="NCBI Taxonomy" id="7955"/>
    <lineage>
        <taxon>Eukaryota</taxon>
        <taxon>Metazoa</taxon>
        <taxon>Chordata</taxon>
        <taxon>Craniata</taxon>
        <taxon>Vertebrata</taxon>
        <taxon>Euteleostomi</taxon>
        <taxon>Actinopterygii</taxon>
        <taxon>Neopterygii</taxon>
        <taxon>Teleostei</taxon>
        <taxon>Ostariophysi</taxon>
        <taxon>Cypriniformes</taxon>
        <taxon>Danionidae</taxon>
        <taxon>Danioninae</taxon>
        <taxon>Danio</taxon>
    </lineage>
</organism>
<evidence type="ECO:0000313" key="2">
    <source>
        <dbReference type="RefSeq" id="XP_073772382.1"/>
    </source>
</evidence>
<sequence length="476" mass="54441">MKRASSIQQLKEQLMQAVDAQNNQIQNMVAVLDVICCLESYPMTKETLEETRLGKLINDVRKRSTDKYLVKRLKKLVRRWQTLAGINERKEPNLSSLADQVNSTSAEHTGSAQTRTENNSQSIFQNSISQKAEVSLDSLSGKTMNHTSSLRKSKIPILANRLYCSSIKHSQHFTSFRTSQPIQHCQDDHNVIIRDQHTLQKYSISDNHNTKHVLSAQEPAQSTCITSSRSNLQQSLDLLKILQPAVMTNVNRDMVTSTVTDTSMKTSEDKTRKDQHNNHIDRYDCRPDDCSSKTTLHEAKAAYDPHTRHIQTTASKISPKDCQRSIGGDFHGTEHLEENDCSSKPTNWREMSKLIESSLPTLERSEIDFSRDENFTQKQNIPKECRKTFIPGFHVMDLPGVSREVTKRDLTRVRSQRWHGVNGCFDNRNNWYEWTQSITLDPYGDGNKLQILPYVNITDSKSSRTCFSNSSWPQHS</sequence>